<comment type="function">
    <text evidence="8">Catalyzes the hydrolysis of complex carboxylic polyesters found in the cell wall of plants. Degrades cutin, a macromolecule that forms the structure of the plant cuticle.</text>
</comment>
<evidence type="ECO:0000256" key="2">
    <source>
        <dbReference type="ARBA" id="ARBA00007534"/>
    </source>
</evidence>
<keyword evidence="7" id="KW-1015">Disulfide bond</keyword>
<evidence type="ECO:0000256" key="8">
    <source>
        <dbReference type="RuleBase" id="RU361263"/>
    </source>
</evidence>
<evidence type="ECO:0000256" key="6">
    <source>
        <dbReference type="ARBA" id="ARBA00022801"/>
    </source>
</evidence>
<keyword evidence="3 8" id="KW-0719">Serine esterase</keyword>
<gene>
    <name evidence="9" type="ORF">KIH27_04700</name>
</gene>
<dbReference type="EC" id="3.1.1.-" evidence="8"/>
<comment type="caution">
    <text evidence="9">The sequence shown here is derived from an EMBL/GenBank/DDBJ whole genome shotgun (WGS) entry which is preliminary data.</text>
</comment>
<organism evidence="9 10">
    <name type="scientific">Mycolicibacter acidiphilus</name>
    <dbReference type="NCBI Taxonomy" id="2835306"/>
    <lineage>
        <taxon>Bacteria</taxon>
        <taxon>Bacillati</taxon>
        <taxon>Actinomycetota</taxon>
        <taxon>Actinomycetes</taxon>
        <taxon>Mycobacteriales</taxon>
        <taxon>Mycobacteriaceae</taxon>
        <taxon>Mycolicibacter</taxon>
    </lineage>
</organism>
<evidence type="ECO:0000256" key="5">
    <source>
        <dbReference type="ARBA" id="ARBA00022729"/>
    </source>
</evidence>
<proteinExistence type="inferred from homology"/>
<dbReference type="SMART" id="SM01110">
    <property type="entry name" value="Cutinase"/>
    <property type="match status" value="1"/>
</dbReference>
<dbReference type="InterPro" id="IPR043580">
    <property type="entry name" value="CUTINASE_1"/>
</dbReference>
<dbReference type="EMBL" id="JAHCLR010000005">
    <property type="protein sequence ID" value="MBS9532886.1"/>
    <property type="molecule type" value="Genomic_DNA"/>
</dbReference>
<evidence type="ECO:0000256" key="4">
    <source>
        <dbReference type="ARBA" id="ARBA00022525"/>
    </source>
</evidence>
<dbReference type="SUPFAM" id="SSF53474">
    <property type="entry name" value="alpha/beta-Hydrolases"/>
    <property type="match status" value="1"/>
</dbReference>
<dbReference type="Proteomes" id="UP001519535">
    <property type="component" value="Unassembled WGS sequence"/>
</dbReference>
<accession>A0ABS5RF24</accession>
<sequence length="249" mass="25284">MRRASTGLLSAALLLAAVSAPTAPVASAAQPCPDVEVIFARGSDEPPGVGKIGQAFVDALRPELGGRSLQVYPVDYAAVGGFSSGAEFARSVVGGIRDEAGHIQQVVADCPDTRLVLGGYSQGAAVTGYVTSPAVPTGVPDELLPDLPEPMPAAVAEHVAAVVLFGTPSPVFIRRYSAPPVIVGPLYAGKAIELCAVDDSVCNGAPDGIPFGHFNYPTNGMAGAAADFTVGRLDADTTPQVTLHGSHGR</sequence>
<evidence type="ECO:0000313" key="9">
    <source>
        <dbReference type="EMBL" id="MBS9532886.1"/>
    </source>
</evidence>
<dbReference type="PANTHER" id="PTHR33630:SF9">
    <property type="entry name" value="CUTINASE 4"/>
    <property type="match status" value="1"/>
</dbReference>
<dbReference type="Gene3D" id="3.40.50.1820">
    <property type="entry name" value="alpha/beta hydrolase"/>
    <property type="match status" value="1"/>
</dbReference>
<comment type="similarity">
    <text evidence="2 8">Belongs to the cutinase family.</text>
</comment>
<keyword evidence="4 8" id="KW-0964">Secreted</keyword>
<dbReference type="InterPro" id="IPR000675">
    <property type="entry name" value="Cutinase/axe"/>
</dbReference>
<dbReference type="InterPro" id="IPR029058">
    <property type="entry name" value="AB_hydrolase_fold"/>
</dbReference>
<evidence type="ECO:0000256" key="7">
    <source>
        <dbReference type="ARBA" id="ARBA00023157"/>
    </source>
</evidence>
<evidence type="ECO:0000313" key="10">
    <source>
        <dbReference type="Proteomes" id="UP001519535"/>
    </source>
</evidence>
<protein>
    <recommendedName>
        <fullName evidence="8">Cutinase</fullName>
        <ecNumber evidence="8">3.1.1.-</ecNumber>
    </recommendedName>
</protein>
<name>A0ABS5RF24_9MYCO</name>
<dbReference type="PROSITE" id="PS00155">
    <property type="entry name" value="CUTINASE_1"/>
    <property type="match status" value="1"/>
</dbReference>
<comment type="subcellular location">
    <subcellularLocation>
        <location evidence="1 8">Secreted</location>
    </subcellularLocation>
</comment>
<dbReference type="PANTHER" id="PTHR33630">
    <property type="entry name" value="CUTINASE RV1984C-RELATED-RELATED"/>
    <property type="match status" value="1"/>
</dbReference>
<evidence type="ECO:0000256" key="1">
    <source>
        <dbReference type="ARBA" id="ARBA00004613"/>
    </source>
</evidence>
<dbReference type="Pfam" id="PF01083">
    <property type="entry name" value="Cutinase"/>
    <property type="match status" value="1"/>
</dbReference>
<feature type="chain" id="PRO_5044997459" description="Cutinase" evidence="8">
    <location>
        <begin position="29"/>
        <end position="249"/>
    </location>
</feature>
<keyword evidence="10" id="KW-1185">Reference proteome</keyword>
<keyword evidence="6 8" id="KW-0378">Hydrolase</keyword>
<reference evidence="9 10" key="1">
    <citation type="submission" date="2021-05" db="EMBL/GenBank/DDBJ databases">
        <title>Mycobacterium acidophilum sp. nov., an extremely acid-tolerant member of the genus Mycobacterium.</title>
        <authorList>
            <person name="Xia J."/>
        </authorList>
    </citation>
    <scope>NUCLEOTIDE SEQUENCE [LARGE SCALE GENOMIC DNA]</scope>
    <source>
        <strain evidence="9 10">M1</strain>
    </source>
</reference>
<evidence type="ECO:0000256" key="3">
    <source>
        <dbReference type="ARBA" id="ARBA00022487"/>
    </source>
</evidence>
<keyword evidence="5 8" id="KW-0732">Signal</keyword>
<feature type="signal peptide" evidence="8">
    <location>
        <begin position="1"/>
        <end position="28"/>
    </location>
</feature>